<proteinExistence type="predicted"/>
<dbReference type="EMBL" id="QOQW01000002">
    <property type="protein sequence ID" value="RCK81205.1"/>
    <property type="molecule type" value="Genomic_DNA"/>
</dbReference>
<name>A0A367ZSS8_9BACT</name>
<protein>
    <submittedName>
        <fullName evidence="1">Uncharacterized protein</fullName>
    </submittedName>
</protein>
<gene>
    <name evidence="1" type="ORF">OZSIB_2074</name>
</gene>
<sequence length="42" mass="5026">MDCKKCPDRPFCLTRPVDWNLPRRESALVLLRILRCKAARQR</sequence>
<reference evidence="1 2" key="1">
    <citation type="submission" date="2018-05" db="EMBL/GenBank/DDBJ databases">
        <title>A metagenomic window into the 2 km-deep terrestrial subsurface aquifer revealed taxonomically and functionally diverse microbial community comprising novel uncultured bacterial lineages.</title>
        <authorList>
            <person name="Kadnikov V.V."/>
            <person name="Mardanov A.V."/>
            <person name="Beletsky A.V."/>
            <person name="Banks D."/>
            <person name="Pimenov N.V."/>
            <person name="Frank Y.A."/>
            <person name="Karnachuk O.V."/>
            <person name="Ravin N.V."/>
        </authorList>
    </citation>
    <scope>NUCLEOTIDE SEQUENCE [LARGE SCALE GENOMIC DNA]</scope>
    <source>
        <strain evidence="1">BY5</strain>
    </source>
</reference>
<evidence type="ECO:0000313" key="1">
    <source>
        <dbReference type="EMBL" id="RCK81205.1"/>
    </source>
</evidence>
<accession>A0A367ZSS8</accession>
<evidence type="ECO:0000313" key="2">
    <source>
        <dbReference type="Proteomes" id="UP000252355"/>
    </source>
</evidence>
<dbReference type="Proteomes" id="UP000252355">
    <property type="component" value="Unassembled WGS sequence"/>
</dbReference>
<organism evidence="1 2">
    <name type="scientific">Candidatus Ozemobacter sibiricus</name>
    <dbReference type="NCBI Taxonomy" id="2268124"/>
    <lineage>
        <taxon>Bacteria</taxon>
        <taxon>Candidatus Ozemobacteria</taxon>
        <taxon>Candidatus Ozemobacterales</taxon>
        <taxon>Candidatus Ozemobacteraceae</taxon>
        <taxon>Candidatus Ozemobacter</taxon>
    </lineage>
</organism>
<comment type="caution">
    <text evidence="1">The sequence shown here is derived from an EMBL/GenBank/DDBJ whole genome shotgun (WGS) entry which is preliminary data.</text>
</comment>
<dbReference type="AlphaFoldDB" id="A0A367ZSS8"/>